<evidence type="ECO:0000313" key="3">
    <source>
        <dbReference type="Proteomes" id="UP001274830"/>
    </source>
</evidence>
<name>A0AAE0WEW0_9PEZI</name>
<protein>
    <submittedName>
        <fullName evidence="2">Uncharacterized protein</fullName>
    </submittedName>
</protein>
<gene>
    <name evidence="2" type="ORF">LTR78_010915</name>
</gene>
<feature type="compositionally biased region" description="Polar residues" evidence="1">
    <location>
        <begin position="353"/>
        <end position="367"/>
    </location>
</feature>
<dbReference type="EMBL" id="JAUTXT010000099">
    <property type="protein sequence ID" value="KAK3669201.1"/>
    <property type="molecule type" value="Genomic_DNA"/>
</dbReference>
<feature type="compositionally biased region" description="Basic and acidic residues" evidence="1">
    <location>
        <begin position="130"/>
        <end position="144"/>
    </location>
</feature>
<feature type="region of interest" description="Disordered" evidence="1">
    <location>
        <begin position="402"/>
        <end position="453"/>
    </location>
</feature>
<dbReference type="Proteomes" id="UP001274830">
    <property type="component" value="Unassembled WGS sequence"/>
</dbReference>
<feature type="region of interest" description="Disordered" evidence="1">
    <location>
        <begin position="98"/>
        <end position="240"/>
    </location>
</feature>
<keyword evidence="3" id="KW-1185">Reference proteome</keyword>
<comment type="caution">
    <text evidence="2">The sequence shown here is derived from an EMBL/GenBank/DDBJ whole genome shotgun (WGS) entry which is preliminary data.</text>
</comment>
<organism evidence="2 3">
    <name type="scientific">Recurvomyces mirabilis</name>
    <dbReference type="NCBI Taxonomy" id="574656"/>
    <lineage>
        <taxon>Eukaryota</taxon>
        <taxon>Fungi</taxon>
        <taxon>Dikarya</taxon>
        <taxon>Ascomycota</taxon>
        <taxon>Pezizomycotina</taxon>
        <taxon>Dothideomycetes</taxon>
        <taxon>Dothideomycetidae</taxon>
        <taxon>Mycosphaerellales</taxon>
        <taxon>Teratosphaeriaceae</taxon>
        <taxon>Recurvomyces</taxon>
    </lineage>
</organism>
<evidence type="ECO:0000256" key="1">
    <source>
        <dbReference type="SAM" id="MobiDB-lite"/>
    </source>
</evidence>
<feature type="region of interest" description="Disordered" evidence="1">
    <location>
        <begin position="62"/>
        <end position="82"/>
    </location>
</feature>
<feature type="region of interest" description="Disordered" evidence="1">
    <location>
        <begin position="342"/>
        <end position="376"/>
    </location>
</feature>
<reference evidence="2" key="1">
    <citation type="submission" date="2023-07" db="EMBL/GenBank/DDBJ databases">
        <title>Black Yeasts Isolated from many extreme environments.</title>
        <authorList>
            <person name="Coleine C."/>
            <person name="Stajich J.E."/>
            <person name="Selbmann L."/>
        </authorList>
    </citation>
    <scope>NUCLEOTIDE SEQUENCE</scope>
    <source>
        <strain evidence="2">CCFEE 5485</strain>
    </source>
</reference>
<sequence length="453" mass="50380">MAMAARNRRYVDPYHSADSGYGSTVLSRAPSEQGNWPDTARPNVLSGSNSFLPEMSLSDDLAREPAWSEASFGGDESAATTPKAIETLLQNNRDYFSSFDPTNDSRLARPIKKSSLKQTRFEWSPARTDTTQEERKHEWKESKASPRSNYLLEPVEGQRPNSSALPQSQPENAQPVSYSTQAPGSYDEPRPMFPAPVRNSTPPPQRLPEPQPQFSVPARLSTPPPSRDRHDSNSSLRFSLPPSREQLIPFTPLKCIISGRSSIASLGSLEGFKVNRRRKILDEEGEVIGELVDGDIMDCVRQQVNAYGEVLDDHGRVVGRVQTLGQSMESPIMRVITPAPMQHQQRYPAPKALQSTQQTPLSPATQRQPRRQYGASQPDVFTPAWQRQSHNNHSSLARELRDHLNSAPPPNSQAPLDVTGSVTAVELDGSDRRSEEEETLPLFDHSDIFMPTP</sequence>
<evidence type="ECO:0000313" key="2">
    <source>
        <dbReference type="EMBL" id="KAK3669201.1"/>
    </source>
</evidence>
<dbReference type="InterPro" id="IPR022124">
    <property type="entry name" value="DUF3659"/>
</dbReference>
<feature type="compositionally biased region" description="Polar residues" evidence="1">
    <location>
        <begin position="159"/>
        <end position="183"/>
    </location>
</feature>
<feature type="region of interest" description="Disordered" evidence="1">
    <location>
        <begin position="1"/>
        <end position="47"/>
    </location>
</feature>
<feature type="compositionally biased region" description="Pro residues" evidence="1">
    <location>
        <begin position="201"/>
        <end position="211"/>
    </location>
</feature>
<dbReference type="Pfam" id="PF12396">
    <property type="entry name" value="DUF3659"/>
    <property type="match status" value="1"/>
</dbReference>
<feature type="compositionally biased region" description="Polar residues" evidence="1">
    <location>
        <begin position="21"/>
        <end position="36"/>
    </location>
</feature>
<feature type="non-terminal residue" evidence="2">
    <location>
        <position position="453"/>
    </location>
</feature>
<accession>A0AAE0WEW0</accession>
<dbReference type="AlphaFoldDB" id="A0AAE0WEW0"/>
<proteinExistence type="predicted"/>